<proteinExistence type="predicted"/>
<feature type="chain" id="PRO_5016268140" evidence="2">
    <location>
        <begin position="25"/>
        <end position="132"/>
    </location>
</feature>
<reference evidence="3 4" key="1">
    <citation type="submission" date="2018-06" db="EMBL/GenBank/DDBJ databases">
        <authorList>
            <consortium name="Pathogen Informatics"/>
            <person name="Doyle S."/>
        </authorList>
    </citation>
    <scope>NUCLEOTIDE SEQUENCE [LARGE SCALE GENOMIC DNA]</scope>
    <source>
        <strain evidence="3 4">NCTC5908</strain>
    </source>
</reference>
<organism evidence="3 4">
    <name type="scientific">Aggregatibacter aphrophilus</name>
    <name type="common">Haemophilus aphrophilus</name>
    <dbReference type="NCBI Taxonomy" id="732"/>
    <lineage>
        <taxon>Bacteria</taxon>
        <taxon>Pseudomonadati</taxon>
        <taxon>Pseudomonadota</taxon>
        <taxon>Gammaproteobacteria</taxon>
        <taxon>Pasteurellales</taxon>
        <taxon>Pasteurellaceae</taxon>
        <taxon>Aggregatibacter</taxon>
    </lineage>
</organism>
<evidence type="ECO:0000256" key="2">
    <source>
        <dbReference type="SAM" id="SignalP"/>
    </source>
</evidence>
<feature type="coiled-coil region" evidence="1">
    <location>
        <begin position="45"/>
        <end position="91"/>
    </location>
</feature>
<name>A0A336NAN2_AGGAP</name>
<evidence type="ECO:0000313" key="4">
    <source>
        <dbReference type="Proteomes" id="UP000253728"/>
    </source>
</evidence>
<dbReference type="EMBL" id="UFSP01000004">
    <property type="protein sequence ID" value="SSZ30674.1"/>
    <property type="molecule type" value="Genomic_DNA"/>
</dbReference>
<sequence length="132" mass="15015">MNTKSFKLATLALMTSFYVGNVVAEEVKSAAPQVAEKIAEQVLPQQEINLTTQQLELEAKAEEERLAAEKKAEEERLAAEKQQQAEQALVERIGDTQLQFKPLIAKFIQRIILLLFGRIPKPNNNFYMIMRL</sequence>
<feature type="signal peptide" evidence="2">
    <location>
        <begin position="1"/>
        <end position="24"/>
    </location>
</feature>
<evidence type="ECO:0000313" key="3">
    <source>
        <dbReference type="EMBL" id="SSZ30674.1"/>
    </source>
</evidence>
<evidence type="ECO:0000256" key="1">
    <source>
        <dbReference type="SAM" id="Coils"/>
    </source>
</evidence>
<dbReference type="Proteomes" id="UP000253728">
    <property type="component" value="Unassembled WGS sequence"/>
</dbReference>
<dbReference type="AlphaFoldDB" id="A0A336NAN2"/>
<gene>
    <name evidence="3" type="ORF">NCTC5908_02508</name>
</gene>
<accession>A0A336NAN2</accession>
<keyword evidence="2" id="KW-0732">Signal</keyword>
<protein>
    <submittedName>
        <fullName evidence="3">Uncharacterized protein</fullName>
    </submittedName>
</protein>
<keyword evidence="1" id="KW-0175">Coiled coil</keyword>